<evidence type="ECO:0000313" key="13">
    <source>
        <dbReference type="EMBL" id="MBH8561535.1"/>
    </source>
</evidence>
<dbReference type="InterPro" id="IPR050924">
    <property type="entry name" value="Peroxiredoxin_BCP/PrxQ"/>
</dbReference>
<evidence type="ECO:0000256" key="10">
    <source>
        <dbReference type="ARBA" id="ARBA00041373"/>
    </source>
</evidence>
<comment type="catalytic activity">
    <reaction evidence="11">
        <text>a hydroperoxide + [thioredoxin]-dithiol = an alcohol + [thioredoxin]-disulfide + H2O</text>
        <dbReference type="Rhea" id="RHEA:62620"/>
        <dbReference type="Rhea" id="RHEA-COMP:10698"/>
        <dbReference type="Rhea" id="RHEA-COMP:10700"/>
        <dbReference type="ChEBI" id="CHEBI:15377"/>
        <dbReference type="ChEBI" id="CHEBI:29950"/>
        <dbReference type="ChEBI" id="CHEBI:30879"/>
        <dbReference type="ChEBI" id="CHEBI:35924"/>
        <dbReference type="ChEBI" id="CHEBI:50058"/>
        <dbReference type="EC" id="1.11.1.24"/>
    </reaction>
</comment>
<organism evidence="13 14">
    <name type="scientific">Amazonocrinis nigriterrae CENA67</name>
    <dbReference type="NCBI Taxonomy" id="2794033"/>
    <lineage>
        <taxon>Bacteria</taxon>
        <taxon>Bacillati</taxon>
        <taxon>Cyanobacteriota</taxon>
        <taxon>Cyanophyceae</taxon>
        <taxon>Nostocales</taxon>
        <taxon>Nostocaceae</taxon>
        <taxon>Amazonocrinis</taxon>
        <taxon>Amazonocrinis nigriterrae</taxon>
    </lineage>
</organism>
<keyword evidence="4" id="KW-0049">Antioxidant</keyword>
<dbReference type="AlphaFoldDB" id="A0A8J7L6Y0"/>
<dbReference type="Gene3D" id="3.40.30.10">
    <property type="entry name" value="Glutaredoxin"/>
    <property type="match status" value="1"/>
</dbReference>
<comment type="similarity">
    <text evidence="9">Belongs to the peroxiredoxin family. BCP/PrxQ subfamily.</text>
</comment>
<keyword evidence="14" id="KW-1185">Reference proteome</keyword>
<evidence type="ECO:0000256" key="3">
    <source>
        <dbReference type="ARBA" id="ARBA00022559"/>
    </source>
</evidence>
<dbReference type="PROSITE" id="PS51352">
    <property type="entry name" value="THIOREDOXIN_2"/>
    <property type="match status" value="1"/>
</dbReference>
<comment type="function">
    <text evidence="1">Thiol-specific peroxidase that catalyzes the reduction of hydrogen peroxide and organic hydroperoxides to water and alcohols, respectively. Plays a role in cell protection against oxidative stress by detoxifying peroxides and as sensor of hydrogen peroxide-mediated signaling events.</text>
</comment>
<comment type="caution">
    <text evidence="13">The sequence shown here is derived from an EMBL/GenBank/DDBJ whole genome shotgun (WGS) entry which is preliminary data.</text>
</comment>
<evidence type="ECO:0000256" key="8">
    <source>
        <dbReference type="ARBA" id="ARBA00032824"/>
    </source>
</evidence>
<dbReference type="GO" id="GO:0008379">
    <property type="term" value="F:thioredoxin peroxidase activity"/>
    <property type="evidence" value="ECO:0007669"/>
    <property type="project" value="TreeGrafter"/>
</dbReference>
<dbReference type="GO" id="GO:0005737">
    <property type="term" value="C:cytoplasm"/>
    <property type="evidence" value="ECO:0007669"/>
    <property type="project" value="TreeGrafter"/>
</dbReference>
<evidence type="ECO:0000256" key="9">
    <source>
        <dbReference type="ARBA" id="ARBA00038489"/>
    </source>
</evidence>
<keyword evidence="3" id="KW-0575">Peroxidase</keyword>
<dbReference type="GO" id="GO:0045454">
    <property type="term" value="P:cell redox homeostasis"/>
    <property type="evidence" value="ECO:0007669"/>
    <property type="project" value="TreeGrafter"/>
</dbReference>
<dbReference type="Pfam" id="PF00578">
    <property type="entry name" value="AhpC-TSA"/>
    <property type="match status" value="1"/>
</dbReference>
<dbReference type="EC" id="1.11.1.24" evidence="2"/>
<dbReference type="InterPro" id="IPR036249">
    <property type="entry name" value="Thioredoxin-like_sf"/>
</dbReference>
<evidence type="ECO:0000256" key="2">
    <source>
        <dbReference type="ARBA" id="ARBA00013017"/>
    </source>
</evidence>
<sequence length="218" mass="24106">MSLQQEIEVLLNQAASFLPPEILTIIQQSIEEVANLGIAEKALKPKDRAPDFTLSNAVGQPVELQKLRAKGSVVITFYRGLWCPFCNIELLALQKALPEIQQLNASLVAISPQTPDNTLSTVKEHSLGFEVLSDVDNKVAKQFGLVYTLPESIQEVMEGFGIDLETYNGNDSNELPVTATYIIDSEGIIVYRYLNPDYTKRLEPKDLIAALSNLKTKA</sequence>
<feature type="domain" description="Thioredoxin" evidence="12">
    <location>
        <begin position="43"/>
        <end position="216"/>
    </location>
</feature>
<evidence type="ECO:0000256" key="1">
    <source>
        <dbReference type="ARBA" id="ARBA00003330"/>
    </source>
</evidence>
<keyword evidence="5" id="KW-0560">Oxidoreductase</keyword>
<keyword evidence="6" id="KW-1015">Disulfide bond</keyword>
<dbReference type="RefSeq" id="WP_198123545.1">
    <property type="nucleotide sequence ID" value="NZ_JAECZC010000005.1"/>
</dbReference>
<dbReference type="SUPFAM" id="SSF52833">
    <property type="entry name" value="Thioredoxin-like"/>
    <property type="match status" value="1"/>
</dbReference>
<dbReference type="PANTHER" id="PTHR42801">
    <property type="entry name" value="THIOREDOXIN-DEPENDENT PEROXIDE REDUCTASE"/>
    <property type="match status" value="1"/>
</dbReference>
<dbReference type="GO" id="GO:0034599">
    <property type="term" value="P:cellular response to oxidative stress"/>
    <property type="evidence" value="ECO:0007669"/>
    <property type="project" value="TreeGrafter"/>
</dbReference>
<name>A0A8J7L6Y0_9NOST</name>
<evidence type="ECO:0000256" key="5">
    <source>
        <dbReference type="ARBA" id="ARBA00023002"/>
    </source>
</evidence>
<accession>A0A8J7L6Y0</accession>
<dbReference type="InterPro" id="IPR013766">
    <property type="entry name" value="Thioredoxin_domain"/>
</dbReference>
<evidence type="ECO:0000256" key="7">
    <source>
        <dbReference type="ARBA" id="ARBA00023284"/>
    </source>
</evidence>
<protein>
    <recommendedName>
        <fullName evidence="2">thioredoxin-dependent peroxiredoxin</fullName>
        <ecNumber evidence="2">1.11.1.24</ecNumber>
    </recommendedName>
    <alternativeName>
        <fullName evidence="10">Bacterioferritin comigratory protein</fullName>
    </alternativeName>
    <alternativeName>
        <fullName evidence="8">Thioredoxin peroxidase</fullName>
    </alternativeName>
</protein>
<evidence type="ECO:0000256" key="6">
    <source>
        <dbReference type="ARBA" id="ARBA00023157"/>
    </source>
</evidence>
<dbReference type="PANTHER" id="PTHR42801:SF7">
    <property type="entry name" value="SLL1159 PROTEIN"/>
    <property type="match status" value="1"/>
</dbReference>
<keyword evidence="7" id="KW-0676">Redox-active center</keyword>
<evidence type="ECO:0000256" key="11">
    <source>
        <dbReference type="ARBA" id="ARBA00049091"/>
    </source>
</evidence>
<dbReference type="EMBL" id="JAECZC010000005">
    <property type="protein sequence ID" value="MBH8561535.1"/>
    <property type="molecule type" value="Genomic_DNA"/>
</dbReference>
<reference evidence="13 14" key="1">
    <citation type="journal article" date="2021" name="Int. J. Syst. Evol. Microbiol.">
        <title>Amazonocrinis nigriterrae gen. nov., sp. nov., Atlanticothrix silvestris gen. nov., sp. nov. and Dendronalium phyllosphericum gen. nov., sp. nov., nostocacean cyanobacteria from Brazilian environments.</title>
        <authorList>
            <person name="Alvarenga D.O."/>
            <person name="Andreote A.P.D."/>
            <person name="Branco L.H.Z."/>
            <person name="Delbaje E."/>
            <person name="Cruz R.B."/>
            <person name="Varani A.M."/>
            <person name="Fiore M.F."/>
        </authorList>
    </citation>
    <scope>NUCLEOTIDE SEQUENCE [LARGE SCALE GENOMIC DNA]</scope>
    <source>
        <strain evidence="13 14">CENA67</strain>
    </source>
</reference>
<evidence type="ECO:0000313" key="14">
    <source>
        <dbReference type="Proteomes" id="UP000632766"/>
    </source>
</evidence>
<dbReference type="CDD" id="cd02970">
    <property type="entry name" value="PRX_like2"/>
    <property type="match status" value="1"/>
</dbReference>
<evidence type="ECO:0000259" key="12">
    <source>
        <dbReference type="PROSITE" id="PS51352"/>
    </source>
</evidence>
<gene>
    <name evidence="13" type="ORF">I8748_04975</name>
</gene>
<dbReference type="InterPro" id="IPR000866">
    <property type="entry name" value="AhpC/TSA"/>
</dbReference>
<dbReference type="Proteomes" id="UP000632766">
    <property type="component" value="Unassembled WGS sequence"/>
</dbReference>
<evidence type="ECO:0000256" key="4">
    <source>
        <dbReference type="ARBA" id="ARBA00022862"/>
    </source>
</evidence>
<proteinExistence type="inferred from homology"/>